<dbReference type="InterPro" id="IPR036188">
    <property type="entry name" value="FAD/NAD-bd_sf"/>
</dbReference>
<name>A0ABS4ZVH6_9MYCO</name>
<evidence type="ECO:0000256" key="2">
    <source>
        <dbReference type="ARBA" id="ARBA00022630"/>
    </source>
</evidence>
<proteinExistence type="predicted"/>
<evidence type="ECO:0000256" key="4">
    <source>
        <dbReference type="ARBA" id="ARBA00023002"/>
    </source>
</evidence>
<dbReference type="Pfam" id="PF01494">
    <property type="entry name" value="FAD_binding_3"/>
    <property type="match status" value="1"/>
</dbReference>
<accession>A0ABS4ZVH6</accession>
<gene>
    <name evidence="6" type="ORF">JOF57_003056</name>
</gene>
<reference evidence="6 7" key="1">
    <citation type="submission" date="2021-03" db="EMBL/GenBank/DDBJ databases">
        <title>Sequencing the genomes of 1000 actinobacteria strains.</title>
        <authorList>
            <person name="Klenk H.-P."/>
        </authorList>
    </citation>
    <scope>NUCLEOTIDE SEQUENCE [LARGE SCALE GENOMIC DNA]</scope>
    <source>
        <strain evidence="6 7">DSM 46713</strain>
    </source>
</reference>
<evidence type="ECO:0000259" key="5">
    <source>
        <dbReference type="Pfam" id="PF01494"/>
    </source>
</evidence>
<keyword evidence="4" id="KW-0560">Oxidoreductase</keyword>
<dbReference type="PANTHER" id="PTHR46496">
    <property type="match status" value="1"/>
</dbReference>
<dbReference type="PANTHER" id="PTHR46496:SF1">
    <property type="entry name" value="ZEAXANTHIN EPOXIDASE, CHLOROPLASTIC"/>
    <property type="match status" value="1"/>
</dbReference>
<sequence length="836" mass="88399">MSTHPNPPSAIVVGAGVGGLTAAAALRRTGADVTLCERAPQLRAAGFGLAVQSNAMLALRTLDLGIEEDLLRIGGRVATFSFRDTAGKILRRVDVTPLDSALGAPSVVLTRKDLHDVLLTAAGHDLRVETGAAAEHFVDTGAGVALQLSDGRHLEADVLIGADGINSTIRAQLHGAQQPRPGGFVCWLALAPFYPAWLREGESVHYWGDGRRFGLHDCGQGTIYWWATESTDADLAANWPHGKDDLLARFAGWTPQITDIITATDESDIITVPALDRPPLTGWGTGSVTLLGDAAHPMLPSLGQGANSAIEDAIVLAHALAVSDDPVAGLRTYERRRLPRTTELVTGSQSLGRIEQSSNPAVVAARAQFIQRAGDQRVLDMISKPMTWPGFGDRGPGAALPRRLSTLERWHWAADRISPLHICARVRLDGPVDTAGLQAALNVVGRRHPLVQSTVRPARGGPSFVPVPRRPIPLRLADNGSWATEMDRELAEPFDDAGPLLRATLVTVEPEVSDLILTSTYTLCDGIAIAALCRQVLAAAGDEAGEPAADTAEWHPEIPAPPGPEELMPNGFRGVRGKIRALGRLAADAISERGAPALQRLPAQRHVPAAERRTRFAHRVITGAAAQDLLTACRDHGVSPQAAVAAALATAATVETGSTQARFAVSVSVPFREHLAVQPDADATGSYQAMVAAPVDCAPDRSLWQAAAGFDMRMRDAVDKRHHLANLGSLGAMSMGATRFADRVAAVLDERGPGNLCVSLIDTADFPERLGGWNLSGIQVISGTSISGYLMLYVTVGRDELALNLGYVEGIVSPDRSASLLDNAAAALRGAIPARV</sequence>
<dbReference type="InterPro" id="IPR023213">
    <property type="entry name" value="CAT-like_dom_sf"/>
</dbReference>
<dbReference type="Gene3D" id="3.30.559.30">
    <property type="entry name" value="Nonribosomal peptide synthetase, condensation domain"/>
    <property type="match status" value="1"/>
</dbReference>
<dbReference type="RefSeq" id="WP_209917740.1">
    <property type="nucleotide sequence ID" value="NZ_JAGIOP010000002.1"/>
</dbReference>
<organism evidence="6 7">
    <name type="scientific">Mycolicibacterium lutetiense</name>
    <dbReference type="NCBI Taxonomy" id="1641992"/>
    <lineage>
        <taxon>Bacteria</taxon>
        <taxon>Bacillati</taxon>
        <taxon>Actinomycetota</taxon>
        <taxon>Actinomycetes</taxon>
        <taxon>Mycobacteriales</taxon>
        <taxon>Mycobacteriaceae</taxon>
        <taxon>Mycolicibacterium</taxon>
    </lineage>
</organism>
<dbReference type="SUPFAM" id="SSF52777">
    <property type="entry name" value="CoA-dependent acyltransferases"/>
    <property type="match status" value="2"/>
</dbReference>
<evidence type="ECO:0000256" key="1">
    <source>
        <dbReference type="ARBA" id="ARBA00001974"/>
    </source>
</evidence>
<dbReference type="Gene3D" id="3.50.50.60">
    <property type="entry name" value="FAD/NAD(P)-binding domain"/>
    <property type="match status" value="1"/>
</dbReference>
<keyword evidence="2" id="KW-0285">Flavoprotein</keyword>
<comment type="cofactor">
    <cofactor evidence="1">
        <name>FAD</name>
        <dbReference type="ChEBI" id="CHEBI:57692"/>
    </cofactor>
</comment>
<dbReference type="EMBL" id="JAGIOP010000002">
    <property type="protein sequence ID" value="MBP2453143.1"/>
    <property type="molecule type" value="Genomic_DNA"/>
</dbReference>
<evidence type="ECO:0000313" key="6">
    <source>
        <dbReference type="EMBL" id="MBP2453143.1"/>
    </source>
</evidence>
<evidence type="ECO:0000256" key="3">
    <source>
        <dbReference type="ARBA" id="ARBA00022827"/>
    </source>
</evidence>
<keyword evidence="3" id="KW-0274">FAD</keyword>
<evidence type="ECO:0000313" key="7">
    <source>
        <dbReference type="Proteomes" id="UP000694460"/>
    </source>
</evidence>
<dbReference type="Gene3D" id="3.30.559.10">
    <property type="entry name" value="Chloramphenicol acetyltransferase-like domain"/>
    <property type="match status" value="1"/>
</dbReference>
<feature type="domain" description="FAD-binding" evidence="5">
    <location>
        <begin position="10"/>
        <end position="346"/>
    </location>
</feature>
<comment type="caution">
    <text evidence="6">The sequence shown here is derived from an EMBL/GenBank/DDBJ whole genome shotgun (WGS) entry which is preliminary data.</text>
</comment>
<keyword evidence="7" id="KW-1185">Reference proteome</keyword>
<protein>
    <submittedName>
        <fullName evidence="6">2-polyprenyl-6-methoxyphenol hydroxylase-like FAD-dependent oxidoreductase</fullName>
    </submittedName>
</protein>
<dbReference type="InterPro" id="IPR002938">
    <property type="entry name" value="FAD-bd"/>
</dbReference>
<dbReference type="Proteomes" id="UP000694460">
    <property type="component" value="Unassembled WGS sequence"/>
</dbReference>
<dbReference type="SUPFAM" id="SSF51905">
    <property type="entry name" value="FAD/NAD(P)-binding domain"/>
    <property type="match status" value="1"/>
</dbReference>
<dbReference type="PRINTS" id="PR00420">
    <property type="entry name" value="RNGMNOXGNASE"/>
</dbReference>